<evidence type="ECO:0000313" key="3">
    <source>
        <dbReference type="Proteomes" id="UP000284706"/>
    </source>
</evidence>
<dbReference type="EMBL" id="NHYE01005525">
    <property type="protein sequence ID" value="PPQ70862.1"/>
    <property type="molecule type" value="Genomic_DNA"/>
</dbReference>
<comment type="caution">
    <text evidence="2">The sequence shown here is derived from an EMBL/GenBank/DDBJ whole genome shotgun (WGS) entry which is preliminary data.</text>
</comment>
<evidence type="ECO:0000256" key="1">
    <source>
        <dbReference type="SAM" id="MobiDB-lite"/>
    </source>
</evidence>
<dbReference type="AlphaFoldDB" id="A0A409VX56"/>
<evidence type="ECO:0000313" key="2">
    <source>
        <dbReference type="EMBL" id="PPQ70862.1"/>
    </source>
</evidence>
<organism evidence="2 3">
    <name type="scientific">Gymnopilus dilepis</name>
    <dbReference type="NCBI Taxonomy" id="231916"/>
    <lineage>
        <taxon>Eukaryota</taxon>
        <taxon>Fungi</taxon>
        <taxon>Dikarya</taxon>
        <taxon>Basidiomycota</taxon>
        <taxon>Agaricomycotina</taxon>
        <taxon>Agaricomycetes</taxon>
        <taxon>Agaricomycetidae</taxon>
        <taxon>Agaricales</taxon>
        <taxon>Agaricineae</taxon>
        <taxon>Hymenogastraceae</taxon>
        <taxon>Gymnopilus</taxon>
    </lineage>
</organism>
<feature type="compositionally biased region" description="Low complexity" evidence="1">
    <location>
        <begin position="36"/>
        <end position="54"/>
    </location>
</feature>
<sequence>MSLYGILTGQARSAHASNDMELLGRKQSHPRSGHKTSSSSSSSSSSLPSTPTTPKQHKKFNAEEWSVGREFDCIFFERYHPVTGRLRSYMDLPKGAVAADVLRMRFADRVFDPLTVERVERHLKEWEEEKKSMPFDLVLFLMLLLPELVIFFLPEDSWENLIHSIHDFFT</sequence>
<dbReference type="Proteomes" id="UP000284706">
    <property type="component" value="Unassembled WGS sequence"/>
</dbReference>
<proteinExistence type="predicted"/>
<dbReference type="InParanoid" id="A0A409VX56"/>
<feature type="region of interest" description="Disordered" evidence="1">
    <location>
        <begin position="1"/>
        <end position="59"/>
    </location>
</feature>
<protein>
    <submittedName>
        <fullName evidence="2">Uncharacterized protein</fullName>
    </submittedName>
</protein>
<name>A0A409VX56_9AGAR</name>
<gene>
    <name evidence="2" type="ORF">CVT26_014085</name>
</gene>
<reference evidence="2 3" key="1">
    <citation type="journal article" date="2018" name="Evol. Lett.">
        <title>Horizontal gene cluster transfer increased hallucinogenic mushroom diversity.</title>
        <authorList>
            <person name="Reynolds H.T."/>
            <person name="Vijayakumar V."/>
            <person name="Gluck-Thaler E."/>
            <person name="Korotkin H.B."/>
            <person name="Matheny P.B."/>
            <person name="Slot J.C."/>
        </authorList>
    </citation>
    <scope>NUCLEOTIDE SEQUENCE [LARGE SCALE GENOMIC DNA]</scope>
    <source>
        <strain evidence="2 3">SRW20</strain>
    </source>
</reference>
<keyword evidence="3" id="KW-1185">Reference proteome</keyword>
<accession>A0A409VX56</accession>